<feature type="transmembrane region" description="Helical" evidence="2">
    <location>
        <begin position="205"/>
        <end position="224"/>
    </location>
</feature>
<evidence type="ECO:0000256" key="1">
    <source>
        <dbReference type="ARBA" id="ARBA00007362"/>
    </source>
</evidence>
<proteinExistence type="inferred from homology"/>
<dbReference type="Gene3D" id="1.10.3730.20">
    <property type="match status" value="1"/>
</dbReference>
<feature type="transmembrane region" description="Helical" evidence="2">
    <location>
        <begin position="231"/>
        <end position="254"/>
    </location>
</feature>
<feature type="transmembrane region" description="Helical" evidence="2">
    <location>
        <begin position="118"/>
        <end position="137"/>
    </location>
</feature>
<dbReference type="PANTHER" id="PTHR22911">
    <property type="entry name" value="ACYL-MALONYL CONDENSING ENZYME-RELATED"/>
    <property type="match status" value="1"/>
</dbReference>
<dbReference type="EMBL" id="FMHG01000001">
    <property type="protein sequence ID" value="SCJ81935.1"/>
    <property type="molecule type" value="Genomic_DNA"/>
</dbReference>
<dbReference type="Pfam" id="PF00892">
    <property type="entry name" value="EamA"/>
    <property type="match status" value="2"/>
</dbReference>
<keyword evidence="2" id="KW-0472">Membrane</keyword>
<dbReference type="AlphaFoldDB" id="A0A1C6JJS0"/>
<keyword evidence="2" id="KW-0812">Transmembrane</keyword>
<feature type="domain" description="EamA" evidence="3">
    <location>
        <begin position="145"/>
        <end position="275"/>
    </location>
</feature>
<feature type="transmembrane region" description="Helical" evidence="2">
    <location>
        <begin position="91"/>
        <end position="111"/>
    </location>
</feature>
<gene>
    <name evidence="4" type="ORF">SAMEA3545359_02240</name>
</gene>
<evidence type="ECO:0000256" key="2">
    <source>
        <dbReference type="SAM" id="Phobius"/>
    </source>
</evidence>
<evidence type="ECO:0000259" key="3">
    <source>
        <dbReference type="Pfam" id="PF00892"/>
    </source>
</evidence>
<dbReference type="InterPro" id="IPR037185">
    <property type="entry name" value="EmrE-like"/>
</dbReference>
<reference evidence="4" key="1">
    <citation type="submission" date="2015-09" db="EMBL/GenBank/DDBJ databases">
        <authorList>
            <consortium name="Pathogen Informatics"/>
        </authorList>
    </citation>
    <scope>NUCLEOTIDE SEQUENCE</scope>
    <source>
        <strain evidence="4">2789STDY5834896</strain>
    </source>
</reference>
<accession>A0A1C6JJS0</accession>
<dbReference type="GO" id="GO:0016020">
    <property type="term" value="C:membrane"/>
    <property type="evidence" value="ECO:0007669"/>
    <property type="project" value="InterPro"/>
</dbReference>
<feature type="transmembrane region" description="Helical" evidence="2">
    <location>
        <begin position="260"/>
        <end position="281"/>
    </location>
</feature>
<dbReference type="SUPFAM" id="SSF103481">
    <property type="entry name" value="Multidrug resistance efflux transporter EmrE"/>
    <property type="match status" value="2"/>
</dbReference>
<keyword evidence="2" id="KW-1133">Transmembrane helix</keyword>
<evidence type="ECO:0000313" key="4">
    <source>
        <dbReference type="EMBL" id="SCJ81935.1"/>
    </source>
</evidence>
<dbReference type="InterPro" id="IPR000620">
    <property type="entry name" value="EamA_dom"/>
</dbReference>
<protein>
    <submittedName>
        <fullName evidence="4">Putative chloramphenical resistance permease RarD</fullName>
    </submittedName>
</protein>
<comment type="similarity">
    <text evidence="1">Belongs to the EamA transporter family.</text>
</comment>
<name>A0A1C6JJS0_9FIRM</name>
<feature type="transmembrane region" description="Helical" evidence="2">
    <location>
        <begin position="143"/>
        <end position="162"/>
    </location>
</feature>
<feature type="transmembrane region" description="Helical" evidence="2">
    <location>
        <begin position="32"/>
        <end position="51"/>
    </location>
</feature>
<feature type="transmembrane region" description="Helical" evidence="2">
    <location>
        <begin position="63"/>
        <end position="85"/>
    </location>
</feature>
<sequence length="290" mass="29657">MVKAYLKYFSALLLFGLNGVVASAIDLPGTQIALLRTLIGSVFLLAVWGCSGARLHRPNKRHLLYLAVSGAAMGGSWVLLFTAYAQVGVSMATLLYYCGPVLVMALSPLLFGERLTRAKVGGLLVVLAGLVCTGTGAPGRLGAAGLFCGAGAAVLYAVMVVFDKKAASITGLPGTAVQLVAGALTTALFLGAGPPLSLPALAADLVPVLLLGVVHTGLGCYLYFSAVQLLPAASVAICGYVEPLSALVFAALFLQERLSARQLLGAVLMLGGAVVGARSGARRTGSRRRV</sequence>
<dbReference type="PANTHER" id="PTHR22911:SF102">
    <property type="entry name" value="MEMBRANE PROTEIN"/>
    <property type="match status" value="1"/>
</dbReference>
<feature type="transmembrane region" description="Helical" evidence="2">
    <location>
        <begin position="174"/>
        <end position="193"/>
    </location>
</feature>
<feature type="domain" description="EamA" evidence="3">
    <location>
        <begin position="5"/>
        <end position="133"/>
    </location>
</feature>
<organism evidence="4">
    <name type="scientific">uncultured Anaerotruncus sp</name>
    <dbReference type="NCBI Taxonomy" id="905011"/>
    <lineage>
        <taxon>Bacteria</taxon>
        <taxon>Bacillati</taxon>
        <taxon>Bacillota</taxon>
        <taxon>Clostridia</taxon>
        <taxon>Eubacteriales</taxon>
        <taxon>Oscillospiraceae</taxon>
        <taxon>Anaerotruncus</taxon>
        <taxon>environmental samples</taxon>
    </lineage>
</organism>